<feature type="transmembrane region" description="Helical" evidence="7">
    <location>
        <begin position="114"/>
        <end position="130"/>
    </location>
</feature>
<evidence type="ECO:0000256" key="5">
    <source>
        <dbReference type="ARBA" id="ARBA00022989"/>
    </source>
</evidence>
<dbReference type="GO" id="GO:0005375">
    <property type="term" value="F:copper ion transmembrane transporter activity"/>
    <property type="evidence" value="ECO:0007669"/>
    <property type="project" value="UniProtKB-UniRule"/>
</dbReference>
<keyword evidence="4 7" id="KW-0187">Copper transport</keyword>
<proteinExistence type="inferred from homology"/>
<sequence>MMHMTLYWGTQVTLLFSSWKTDSWPSYALSLLACFLFSVFYQNMEDRRLRFKTLASTPAAAPPSQSAATFLLFKLRRGRTRWGNPSRIAEAVLFGVNSAIGYLLMLAIMSFNGGVFVAIVLGLSVGYYLFRNGDQEEVVEVENSCACS</sequence>
<accession>A0A438E8P5</accession>
<comment type="similarity">
    <text evidence="2 7">Belongs to the copper transporter (Ctr) (TC 1.A.56) family. SLC31A subfamily.</text>
</comment>
<keyword evidence="6 7" id="KW-0472">Membrane</keyword>
<name>A0A438E8P5_VITVI</name>
<dbReference type="AlphaFoldDB" id="A0A438E8P5"/>
<comment type="caution">
    <text evidence="8">The sequence shown here is derived from an EMBL/GenBank/DDBJ whole genome shotgun (WGS) entry which is preliminary data.</text>
</comment>
<dbReference type="SMR" id="A0A438E8P5"/>
<dbReference type="GO" id="GO:0016020">
    <property type="term" value="C:membrane"/>
    <property type="evidence" value="ECO:0007669"/>
    <property type="project" value="UniProtKB-SubCell"/>
</dbReference>
<evidence type="ECO:0000256" key="3">
    <source>
        <dbReference type="ARBA" id="ARBA00022692"/>
    </source>
</evidence>
<dbReference type="EMBL" id="QGNW01001363">
    <property type="protein sequence ID" value="RVW44048.1"/>
    <property type="molecule type" value="Genomic_DNA"/>
</dbReference>
<evidence type="ECO:0000313" key="8">
    <source>
        <dbReference type="EMBL" id="RVW44048.1"/>
    </source>
</evidence>
<evidence type="ECO:0000256" key="4">
    <source>
        <dbReference type="ARBA" id="ARBA00022796"/>
    </source>
</evidence>
<keyword evidence="5 7" id="KW-1133">Transmembrane helix</keyword>
<evidence type="ECO:0000256" key="7">
    <source>
        <dbReference type="RuleBase" id="RU367022"/>
    </source>
</evidence>
<comment type="subcellular location">
    <subcellularLocation>
        <location evidence="1 7">Membrane</location>
        <topology evidence="1 7">Multi-pass membrane protein</topology>
    </subcellularLocation>
</comment>
<protein>
    <recommendedName>
        <fullName evidence="7">Copper transport protein</fullName>
    </recommendedName>
</protein>
<evidence type="ECO:0000256" key="6">
    <source>
        <dbReference type="ARBA" id="ARBA00023136"/>
    </source>
</evidence>
<keyword evidence="7" id="KW-0186">Copper</keyword>
<keyword evidence="3 7" id="KW-0812">Transmembrane</keyword>
<organism evidence="8 9">
    <name type="scientific">Vitis vinifera</name>
    <name type="common">Grape</name>
    <dbReference type="NCBI Taxonomy" id="29760"/>
    <lineage>
        <taxon>Eukaryota</taxon>
        <taxon>Viridiplantae</taxon>
        <taxon>Streptophyta</taxon>
        <taxon>Embryophyta</taxon>
        <taxon>Tracheophyta</taxon>
        <taxon>Spermatophyta</taxon>
        <taxon>Magnoliopsida</taxon>
        <taxon>eudicotyledons</taxon>
        <taxon>Gunneridae</taxon>
        <taxon>Pentapetalae</taxon>
        <taxon>rosids</taxon>
        <taxon>Vitales</taxon>
        <taxon>Vitaceae</taxon>
        <taxon>Viteae</taxon>
        <taxon>Vitis</taxon>
    </lineage>
</organism>
<gene>
    <name evidence="8" type="primary">COPT5_1</name>
    <name evidence="8" type="ORF">CK203_074955</name>
</gene>
<dbReference type="Pfam" id="PF04145">
    <property type="entry name" value="Ctr"/>
    <property type="match status" value="1"/>
</dbReference>
<keyword evidence="7" id="KW-0406">Ion transport</keyword>
<dbReference type="KEGG" id="vvi:100247516"/>
<dbReference type="OrthoDB" id="73901at2759"/>
<reference evidence="8 9" key="1">
    <citation type="journal article" date="2018" name="PLoS Genet.">
        <title>Population sequencing reveals clonal diversity and ancestral inbreeding in the grapevine cultivar Chardonnay.</title>
        <authorList>
            <person name="Roach M.J."/>
            <person name="Johnson D.L."/>
            <person name="Bohlmann J."/>
            <person name="van Vuuren H.J."/>
            <person name="Jones S.J."/>
            <person name="Pretorius I.S."/>
            <person name="Schmidt S.A."/>
            <person name="Borneman A.R."/>
        </authorList>
    </citation>
    <scope>NUCLEOTIDE SEQUENCE [LARGE SCALE GENOMIC DNA]</scope>
    <source>
        <strain evidence="9">cv. Chardonnay</strain>
        <tissue evidence="8">Leaf</tissue>
    </source>
</reference>
<keyword evidence="7" id="KW-0813">Transport</keyword>
<evidence type="ECO:0000256" key="1">
    <source>
        <dbReference type="ARBA" id="ARBA00004141"/>
    </source>
</evidence>
<dbReference type="Proteomes" id="UP000288805">
    <property type="component" value="Unassembled WGS sequence"/>
</dbReference>
<feature type="transmembrane region" description="Helical" evidence="7">
    <location>
        <begin position="88"/>
        <end position="108"/>
    </location>
</feature>
<feature type="transmembrane region" description="Helical" evidence="7">
    <location>
        <begin position="24"/>
        <end position="41"/>
    </location>
</feature>
<evidence type="ECO:0000256" key="2">
    <source>
        <dbReference type="ARBA" id="ARBA00006921"/>
    </source>
</evidence>
<evidence type="ECO:0000313" key="9">
    <source>
        <dbReference type="Proteomes" id="UP000288805"/>
    </source>
</evidence>
<dbReference type="PANTHER" id="PTHR12483:SF27">
    <property type="entry name" value="COPPER TRANSPORT PROTEIN CTR1"/>
    <property type="match status" value="1"/>
</dbReference>
<dbReference type="PANTHER" id="PTHR12483">
    <property type="entry name" value="SOLUTE CARRIER FAMILY 31 COPPER TRANSPORTERS"/>
    <property type="match status" value="1"/>
</dbReference>
<dbReference type="InterPro" id="IPR007274">
    <property type="entry name" value="Cop_transporter"/>
</dbReference>